<reference evidence="3" key="1">
    <citation type="journal article" date="2020" name="Nature">
        <title>Giant virus diversity and host interactions through global metagenomics.</title>
        <authorList>
            <person name="Schulz F."/>
            <person name="Roux S."/>
            <person name="Paez-Espino D."/>
            <person name="Jungbluth S."/>
            <person name="Walsh D.A."/>
            <person name="Denef V.J."/>
            <person name="McMahon K.D."/>
            <person name="Konstantinidis K.T."/>
            <person name="Eloe-Fadrosh E.A."/>
            <person name="Kyrpides N.C."/>
            <person name="Woyke T."/>
        </authorList>
    </citation>
    <scope>NUCLEOTIDE SEQUENCE</scope>
    <source>
        <strain evidence="3">GVMAG-M-3300027833-11</strain>
    </source>
</reference>
<evidence type="ECO:0000259" key="2">
    <source>
        <dbReference type="Pfam" id="PF19251"/>
    </source>
</evidence>
<sequence length="590" mass="64228">MAELALPLVALGGLYVISNHDNKNEGFTNMGAPQNALPNVSPPTAPINYPVTKGVQDSNPKRYSNPNQTTDKYFNEKVYQKVEQNNPRDSVGGSTQTSMSLTGQPINKSEFKHNNMVPFFGARVKGASAGVDIAQSQLDNMQGSGSQHRRKTEQAPLFKPQANMTWANGMPNTTEFMLSRQNPSTKMANVKPWDEVKVAPGLGLGYTAEGSGSGYNAGVEDRKAWLPKTVDQLRTDTNPKMSFGLDGHQGPAAYFNKEAANLNTMGKMEKNRPDTNYEVGPSRWFTTTGVEKGPTVRSDHILAHTNRPDYSETDYYGAGAKEGQATYINSHVNKTHKQQLDGPGVAAPSGKAAPTNNDYGNGSYKALCNNRSTTRQPQEMGALQGLVSAMVAPVLDALRPTRKENVVGNARVNGNAQSTVNALPVYNPGDRTRTTIREQTEEGSQHMYVQGQTSGAYKVSKQQSVTQERDTTSIQYSGNAAPLNAANMSQVAAYNQRNNPNKTIPGRTNQGNMQTLNSNMNVALRDDTIRQNTRQNAGSASITAIPSVDTYGDMNMPQYYNNNQGCDRMNPDILTAFKNNPYTQSLNSFA</sequence>
<organism evidence="3">
    <name type="scientific">viral metagenome</name>
    <dbReference type="NCBI Taxonomy" id="1070528"/>
    <lineage>
        <taxon>unclassified sequences</taxon>
        <taxon>metagenomes</taxon>
        <taxon>organismal metagenomes</taxon>
    </lineage>
</organism>
<evidence type="ECO:0000256" key="1">
    <source>
        <dbReference type="SAM" id="MobiDB-lite"/>
    </source>
</evidence>
<feature type="region of interest" description="Disordered" evidence="1">
    <location>
        <begin position="337"/>
        <end position="358"/>
    </location>
</feature>
<name>A0A6C0LJV3_9ZZZZ</name>
<dbReference type="EMBL" id="MN740504">
    <property type="protein sequence ID" value="QHU30178.1"/>
    <property type="molecule type" value="Genomic_DNA"/>
</dbReference>
<feature type="domain" description="DUF5899" evidence="2">
    <location>
        <begin position="177"/>
        <end position="303"/>
    </location>
</feature>
<protein>
    <recommendedName>
        <fullName evidence="2">DUF5899 domain-containing protein</fullName>
    </recommendedName>
</protein>
<accession>A0A6C0LJV3</accession>
<feature type="region of interest" description="Disordered" evidence="1">
    <location>
        <begin position="271"/>
        <end position="292"/>
    </location>
</feature>
<dbReference type="Pfam" id="PF19251">
    <property type="entry name" value="DUF5899"/>
    <property type="match status" value="1"/>
</dbReference>
<dbReference type="InterPro" id="IPR045418">
    <property type="entry name" value="P2_DUF5899"/>
</dbReference>
<proteinExistence type="predicted"/>
<evidence type="ECO:0000313" key="3">
    <source>
        <dbReference type="EMBL" id="QHU30178.1"/>
    </source>
</evidence>
<dbReference type="AlphaFoldDB" id="A0A6C0LJV3"/>